<evidence type="ECO:0000313" key="14">
    <source>
        <dbReference type="EMBL" id="CAK8674486.1"/>
    </source>
</evidence>
<keyword evidence="4 11" id="KW-0328">Glycosyltransferase</keyword>
<evidence type="ECO:0000256" key="11">
    <source>
        <dbReference type="RuleBase" id="RU003832"/>
    </source>
</evidence>
<gene>
    <name evidence="14" type="ORF">CVLEPA_LOCUS4182</name>
</gene>
<dbReference type="InterPro" id="IPR055270">
    <property type="entry name" value="Glyco_tran_10_C"/>
</dbReference>
<keyword evidence="6 11" id="KW-0812">Transmembrane</keyword>
<dbReference type="InterPro" id="IPR038577">
    <property type="entry name" value="GT10-like_C_sf"/>
</dbReference>
<dbReference type="InterPro" id="IPR001503">
    <property type="entry name" value="Glyco_trans_10"/>
</dbReference>
<evidence type="ECO:0000256" key="5">
    <source>
        <dbReference type="ARBA" id="ARBA00022679"/>
    </source>
</evidence>
<reference evidence="14 15" key="1">
    <citation type="submission" date="2024-02" db="EMBL/GenBank/DDBJ databases">
        <authorList>
            <person name="Daric V."/>
            <person name="Darras S."/>
        </authorList>
    </citation>
    <scope>NUCLEOTIDE SEQUENCE [LARGE SCALE GENOMIC DNA]</scope>
</reference>
<evidence type="ECO:0000256" key="3">
    <source>
        <dbReference type="ARBA" id="ARBA00008919"/>
    </source>
</evidence>
<evidence type="ECO:0000259" key="12">
    <source>
        <dbReference type="Pfam" id="PF00852"/>
    </source>
</evidence>
<keyword evidence="5 11" id="KW-0808">Transferase</keyword>
<feature type="domain" description="Fucosyltransferase C-terminal" evidence="12">
    <location>
        <begin position="111"/>
        <end position="300"/>
    </location>
</feature>
<dbReference type="Proteomes" id="UP001642483">
    <property type="component" value="Unassembled WGS sequence"/>
</dbReference>
<dbReference type="InterPro" id="IPR031481">
    <property type="entry name" value="Glyco_tran_10_N"/>
</dbReference>
<dbReference type="EMBL" id="CAWYQH010000013">
    <property type="protein sequence ID" value="CAK8674486.1"/>
    <property type="molecule type" value="Genomic_DNA"/>
</dbReference>
<dbReference type="Pfam" id="PF17039">
    <property type="entry name" value="Glyco_tran_10_N"/>
    <property type="match status" value="1"/>
</dbReference>
<evidence type="ECO:0000256" key="2">
    <source>
        <dbReference type="ARBA" id="ARBA00004922"/>
    </source>
</evidence>
<evidence type="ECO:0000256" key="8">
    <source>
        <dbReference type="ARBA" id="ARBA00022989"/>
    </source>
</evidence>
<keyword evidence="10" id="KW-0325">Glycoprotein</keyword>
<feature type="domain" description="Fucosyltransferase N-terminal" evidence="13">
    <location>
        <begin position="9"/>
        <end position="90"/>
    </location>
</feature>
<feature type="transmembrane region" description="Helical" evidence="11">
    <location>
        <begin position="331"/>
        <end position="349"/>
    </location>
</feature>
<dbReference type="PANTHER" id="PTHR11929">
    <property type="entry name" value="ALPHA- 1,3 -FUCOSYLTRANSFERASE"/>
    <property type="match status" value="1"/>
</dbReference>
<evidence type="ECO:0000313" key="15">
    <source>
        <dbReference type="Proteomes" id="UP001642483"/>
    </source>
</evidence>
<dbReference type="Pfam" id="PF00852">
    <property type="entry name" value="Glyco_transf_10"/>
    <property type="match status" value="1"/>
</dbReference>
<proteinExistence type="inferred from homology"/>
<keyword evidence="7" id="KW-0735">Signal-anchor</keyword>
<comment type="subcellular location">
    <subcellularLocation>
        <location evidence="11">Golgi apparatus</location>
        <location evidence="11">Golgi stack membrane</location>
        <topology evidence="11">Single-pass type II membrane protein</topology>
    </subcellularLocation>
    <subcellularLocation>
        <location evidence="1">Membrane</location>
        <topology evidence="1">Single-pass membrane protein</topology>
    </subcellularLocation>
</comment>
<dbReference type="EC" id="2.4.1.-" evidence="11"/>
<keyword evidence="8 11" id="KW-1133">Transmembrane helix</keyword>
<sequence>MEKNPLLCPGCILTYDQRTISDADAVIFPWAETWDSADKMPSRYRSPKQRWVWYCQEPPWVLRYVFLKTLTPLNGIFNWTMTYRTDSDIPGTFFVPYKYHGESVAEIIAKKNKDVLGAWVVSNCATTSRKEFIASLSRHIKIDVFGKCVGKTLCKDKECQRRTLSRYKFYFALENSQCKDYITEKFWTNALGSLAVPVVMGPSRQEYELVAPPGSFIHVDDFDSAETLANFLKNLDKDDKSYGEYLRWAMVAEKEGAKAKVYGPVMNKKLNGASSICALCEKLKHEPPNKTEVVKNLDKWWFGDDYDPNVDNFSVCQSKIPSGRPTRLQTVLIYTFVLWFTLGVLWFCYHRRTRKQ</sequence>
<comment type="caution">
    <text evidence="14">The sequence shown here is derived from an EMBL/GenBank/DDBJ whole genome shotgun (WGS) entry which is preliminary data.</text>
</comment>
<name>A0ABP0F437_CLALP</name>
<organism evidence="14 15">
    <name type="scientific">Clavelina lepadiformis</name>
    <name type="common">Light-bulb sea squirt</name>
    <name type="synonym">Ascidia lepadiformis</name>
    <dbReference type="NCBI Taxonomy" id="159417"/>
    <lineage>
        <taxon>Eukaryota</taxon>
        <taxon>Metazoa</taxon>
        <taxon>Chordata</taxon>
        <taxon>Tunicata</taxon>
        <taxon>Ascidiacea</taxon>
        <taxon>Aplousobranchia</taxon>
        <taxon>Clavelinidae</taxon>
        <taxon>Clavelina</taxon>
    </lineage>
</organism>
<evidence type="ECO:0000256" key="10">
    <source>
        <dbReference type="ARBA" id="ARBA00023180"/>
    </source>
</evidence>
<accession>A0ABP0F437</accession>
<evidence type="ECO:0000256" key="7">
    <source>
        <dbReference type="ARBA" id="ARBA00022968"/>
    </source>
</evidence>
<protein>
    <recommendedName>
        <fullName evidence="11">Fucosyltransferase</fullName>
        <ecNumber evidence="11">2.4.1.-</ecNumber>
    </recommendedName>
</protein>
<evidence type="ECO:0000256" key="1">
    <source>
        <dbReference type="ARBA" id="ARBA00004167"/>
    </source>
</evidence>
<dbReference type="PANTHER" id="PTHR11929:SF145">
    <property type="entry name" value="ALPHA-(1,3)-FUCOSYLTRANSFERASE FUT-1"/>
    <property type="match status" value="1"/>
</dbReference>
<evidence type="ECO:0000256" key="9">
    <source>
        <dbReference type="ARBA" id="ARBA00023136"/>
    </source>
</evidence>
<keyword evidence="15" id="KW-1185">Reference proteome</keyword>
<evidence type="ECO:0000259" key="13">
    <source>
        <dbReference type="Pfam" id="PF17039"/>
    </source>
</evidence>
<dbReference type="SUPFAM" id="SSF53756">
    <property type="entry name" value="UDP-Glycosyltransferase/glycogen phosphorylase"/>
    <property type="match status" value="1"/>
</dbReference>
<keyword evidence="11" id="KW-0333">Golgi apparatus</keyword>
<keyword evidence="9 11" id="KW-0472">Membrane</keyword>
<comment type="pathway">
    <text evidence="2">Protein modification; protein glycosylation.</text>
</comment>
<evidence type="ECO:0000256" key="4">
    <source>
        <dbReference type="ARBA" id="ARBA00022676"/>
    </source>
</evidence>
<dbReference type="Gene3D" id="3.40.50.11660">
    <property type="entry name" value="Glycosyl transferase family 10, C-terminal domain"/>
    <property type="match status" value="1"/>
</dbReference>
<comment type="similarity">
    <text evidence="3 11">Belongs to the glycosyltransferase 10 family.</text>
</comment>
<evidence type="ECO:0000256" key="6">
    <source>
        <dbReference type="ARBA" id="ARBA00022692"/>
    </source>
</evidence>